<organism evidence="5 6">
    <name type="scientific">Pseudomonas poae</name>
    <dbReference type="NCBI Taxonomy" id="200451"/>
    <lineage>
        <taxon>Bacteria</taxon>
        <taxon>Pseudomonadati</taxon>
        <taxon>Pseudomonadota</taxon>
        <taxon>Gammaproteobacteria</taxon>
        <taxon>Pseudomonadales</taxon>
        <taxon>Pseudomonadaceae</taxon>
        <taxon>Pseudomonas</taxon>
    </lineage>
</organism>
<dbReference type="Gene3D" id="2.160.20.160">
    <property type="match status" value="1"/>
</dbReference>
<protein>
    <submittedName>
        <fullName evidence="5">Hemolysin-type calcium-binding repeat-containing protein</fullName>
    </submittedName>
</protein>
<keyword evidence="2" id="KW-0964">Secreted</keyword>
<evidence type="ECO:0000256" key="4">
    <source>
        <dbReference type="SAM" id="MobiDB-lite"/>
    </source>
</evidence>
<evidence type="ECO:0000256" key="1">
    <source>
        <dbReference type="ARBA" id="ARBA00004613"/>
    </source>
</evidence>
<dbReference type="Pfam" id="PF14891">
    <property type="entry name" value="Peptidase_M91"/>
    <property type="match status" value="1"/>
</dbReference>
<evidence type="ECO:0000256" key="3">
    <source>
        <dbReference type="ARBA" id="ARBA00022837"/>
    </source>
</evidence>
<dbReference type="Pfam" id="PF00353">
    <property type="entry name" value="HemolysinCabind"/>
    <property type="match status" value="3"/>
</dbReference>
<evidence type="ECO:0000313" key="5">
    <source>
        <dbReference type="EMBL" id="SDN90162.1"/>
    </source>
</evidence>
<dbReference type="InterPro" id="IPR028208">
    <property type="entry name" value="Effector_pro_NleD-like"/>
</dbReference>
<name>A0ABY0REW4_9PSED</name>
<dbReference type="PRINTS" id="PR00313">
    <property type="entry name" value="CABNDNGRPT"/>
</dbReference>
<dbReference type="RefSeq" id="WP_231982016.1">
    <property type="nucleotide sequence ID" value="NZ_JYLI01000005.1"/>
</dbReference>
<dbReference type="EMBL" id="LT629706">
    <property type="protein sequence ID" value="SDN90162.1"/>
    <property type="molecule type" value="Genomic_DNA"/>
</dbReference>
<dbReference type="Proteomes" id="UP000181903">
    <property type="component" value="Chromosome I"/>
</dbReference>
<gene>
    <name evidence="5" type="ORF">SAMN04490208_1857</name>
</gene>
<dbReference type="PANTHER" id="PTHR38340">
    <property type="entry name" value="S-LAYER PROTEIN"/>
    <property type="match status" value="1"/>
</dbReference>
<comment type="subcellular location">
    <subcellularLocation>
        <location evidence="1">Secreted</location>
    </subcellularLocation>
</comment>
<feature type="region of interest" description="Disordered" evidence="4">
    <location>
        <begin position="419"/>
        <end position="473"/>
    </location>
</feature>
<reference evidence="5 6" key="1">
    <citation type="submission" date="2016-10" db="EMBL/GenBank/DDBJ databases">
        <authorList>
            <person name="Varghese N."/>
            <person name="Submissions S."/>
        </authorList>
    </citation>
    <scope>NUCLEOTIDE SEQUENCE [LARGE SCALE GENOMIC DNA]</scope>
    <source>
        <strain evidence="5 6">BS2776</strain>
    </source>
</reference>
<sequence>MTTVTSSHNHAMAPGQPPSGPPRVKTRTKVLVDDGNLRASQALTQGLKNPERPETLANVLFLETGKRADRIHISQRPDGQLYAQVNGRDYVLDTPDGRSNIPTLLHLKSGAGDDRITVAPNVNLLIEIDAEDGNDVIQAGGGKTSVYGGRGDDDITLGSDTGYAEGNDGNDILKGGRGHAVMYGNAGNDRLYAGSGPANKQSHLDGGAGNDQLYAGNGHTVLNGGLGDDLLVGHDRTTFYSGQGRNTLCANAIKARIHVQATARLIGTQGSTLTPMTLTDAGRKAFSIQGPPDFIARVEDDLTLLRASPQGQKMLKALDEMAVKNGGPVLIVPSNRGNSYLFWSTELQHLEQNNQVPAERTDPKWGYLKDGVPGSRADKGTIFYNPAAVYGTDPLFLPLNQLFHEMAHAWNGANGTFLPGASVPTRDQPERPGPPNSELQAVGLVSNAPPFDFDNDPNTPPTSTNPAPFTENTLNAEMGLLLRTRYA</sequence>
<dbReference type="SUPFAM" id="SSF51120">
    <property type="entry name" value="beta-Roll"/>
    <property type="match status" value="1"/>
</dbReference>
<proteinExistence type="predicted"/>
<dbReference type="PANTHER" id="PTHR38340:SF1">
    <property type="entry name" value="S-LAYER PROTEIN"/>
    <property type="match status" value="1"/>
</dbReference>
<feature type="region of interest" description="Disordered" evidence="4">
    <location>
        <begin position="1"/>
        <end position="26"/>
    </location>
</feature>
<evidence type="ECO:0000313" key="6">
    <source>
        <dbReference type="Proteomes" id="UP000181903"/>
    </source>
</evidence>
<keyword evidence="3" id="KW-0106">Calcium</keyword>
<feature type="compositionally biased region" description="Low complexity" evidence="4">
    <location>
        <begin position="461"/>
        <end position="470"/>
    </location>
</feature>
<dbReference type="InterPro" id="IPR050557">
    <property type="entry name" value="RTX_toxin/Mannuronan_C5-epim"/>
</dbReference>
<dbReference type="InterPro" id="IPR001343">
    <property type="entry name" value="Hemolysn_Ca-bd"/>
</dbReference>
<evidence type="ECO:0000256" key="2">
    <source>
        <dbReference type="ARBA" id="ARBA00022525"/>
    </source>
</evidence>
<accession>A0ABY0REW4</accession>
<dbReference type="InterPro" id="IPR011049">
    <property type="entry name" value="Serralysin-like_metalloprot_C"/>
</dbReference>
<keyword evidence="6" id="KW-1185">Reference proteome</keyword>